<dbReference type="GO" id="GO:0050031">
    <property type="term" value="F:L-pipecolate oxidase activity"/>
    <property type="evidence" value="ECO:0007669"/>
    <property type="project" value="TreeGrafter"/>
</dbReference>
<dbReference type="GO" id="GO:0050660">
    <property type="term" value="F:flavin adenine dinucleotide binding"/>
    <property type="evidence" value="ECO:0007669"/>
    <property type="project" value="InterPro"/>
</dbReference>
<keyword evidence="8" id="KW-1185">Reference proteome</keyword>
<dbReference type="EMBL" id="MIKG01000001">
    <property type="protein sequence ID" value="RAO64817.1"/>
    <property type="molecule type" value="Genomic_DNA"/>
</dbReference>
<gene>
    <name evidence="7" type="ORF">BHQ10_000829</name>
</gene>
<evidence type="ECO:0000256" key="1">
    <source>
        <dbReference type="ARBA" id="ARBA00001974"/>
    </source>
</evidence>
<evidence type="ECO:0000259" key="6">
    <source>
        <dbReference type="Pfam" id="PF01266"/>
    </source>
</evidence>
<feature type="domain" description="FAD dependent oxidoreductase" evidence="6">
    <location>
        <begin position="7"/>
        <end position="429"/>
    </location>
</feature>
<evidence type="ECO:0000256" key="3">
    <source>
        <dbReference type="ARBA" id="ARBA00022630"/>
    </source>
</evidence>
<keyword evidence="5" id="KW-0560">Oxidoreductase</keyword>
<evidence type="ECO:0000256" key="2">
    <source>
        <dbReference type="ARBA" id="ARBA00010989"/>
    </source>
</evidence>
<accession>A0A364KMP9</accession>
<dbReference type="InterPro" id="IPR036188">
    <property type="entry name" value="FAD/NAD-bd_sf"/>
</dbReference>
<dbReference type="PANTHER" id="PTHR10961">
    <property type="entry name" value="PEROXISOMAL SARCOSINE OXIDASE"/>
    <property type="match status" value="1"/>
</dbReference>
<keyword evidence="3" id="KW-0285">Flavoprotein</keyword>
<evidence type="ECO:0000313" key="7">
    <source>
        <dbReference type="EMBL" id="RAO64817.1"/>
    </source>
</evidence>
<name>A0A364KMP9_TALAM</name>
<dbReference type="PANTHER" id="PTHR10961:SF46">
    <property type="entry name" value="PEROXISOMAL SARCOSINE OXIDASE"/>
    <property type="match status" value="1"/>
</dbReference>
<evidence type="ECO:0000256" key="4">
    <source>
        <dbReference type="ARBA" id="ARBA00022827"/>
    </source>
</evidence>
<dbReference type="STRING" id="1196081.A0A364KMP9"/>
<dbReference type="GO" id="GO:0004657">
    <property type="term" value="F:proline dehydrogenase activity"/>
    <property type="evidence" value="ECO:0007669"/>
    <property type="project" value="TreeGrafter"/>
</dbReference>
<dbReference type="GO" id="GO:0008115">
    <property type="term" value="F:sarcosine oxidase activity"/>
    <property type="evidence" value="ECO:0007669"/>
    <property type="project" value="TreeGrafter"/>
</dbReference>
<reference evidence="7 8" key="1">
    <citation type="journal article" date="2017" name="Biotechnol. Biofuels">
        <title>Differential beta-glucosidase expression as a function of carbon source availability in Talaromyces amestolkiae: a genomic and proteomic approach.</title>
        <authorList>
            <person name="de Eugenio L.I."/>
            <person name="Mendez-Liter J.A."/>
            <person name="Nieto-Dominguez M."/>
            <person name="Alonso L."/>
            <person name="Gil-Munoz J."/>
            <person name="Barriuso J."/>
            <person name="Prieto A."/>
            <person name="Martinez M.J."/>
        </authorList>
    </citation>
    <scope>NUCLEOTIDE SEQUENCE [LARGE SCALE GENOMIC DNA]</scope>
    <source>
        <strain evidence="7 8">CIB</strain>
    </source>
</reference>
<dbReference type="RefSeq" id="XP_040729334.1">
    <property type="nucleotide sequence ID" value="XM_040881078.1"/>
</dbReference>
<dbReference type="Proteomes" id="UP000249363">
    <property type="component" value="Unassembled WGS sequence"/>
</dbReference>
<evidence type="ECO:0000313" key="8">
    <source>
        <dbReference type="Proteomes" id="UP000249363"/>
    </source>
</evidence>
<dbReference type="OrthoDB" id="2219495at2759"/>
<dbReference type="InterPro" id="IPR006076">
    <property type="entry name" value="FAD-dep_OxRdtase"/>
</dbReference>
<evidence type="ECO:0000256" key="5">
    <source>
        <dbReference type="ARBA" id="ARBA00023002"/>
    </source>
</evidence>
<dbReference type="SUPFAM" id="SSF51905">
    <property type="entry name" value="FAD/NAD(P)-binding domain"/>
    <property type="match status" value="1"/>
</dbReference>
<comment type="caution">
    <text evidence="7">The sequence shown here is derived from an EMBL/GenBank/DDBJ whole genome shotgun (WGS) entry which is preliminary data.</text>
</comment>
<sequence>MELPETILIVGGGVFGLSTALSLSERHPNKKITLIEASSTIPNPHGSSVDTSRIIRADYSNPAYAKLAADGIKKWRSTEWGQEGRYTENGLALLYTEGNSDSENYTKKSYENVKRLLQEEGESLESIAEKLVYLPNQAALEKVVPRYAAGMNISGGYLNRGSGWGDAEAGVRFAKQKLDQTGKVDVKHGEVERLLFEETSSTSQAKVTGVILKDATGSTSIIKADLVILATGASTGNLVDLRGIVDATGQVLAYIKITDEEQAQLADMPTILSFSTGMFIIPPRNNLLKIARHAYGYLNPSDVPIPGATTTSSSSHTMKISLPVYDLAIPAEGERACRQALREILPLFAERPFARTRICWYSDTYVIQPPFHIPELYFYIHETKDSPMNSPTGDFLISYHPSHANLFLATGGSGHGYKFFPVLGDQIVDALEGRLDAELQQLWKWPEQRHITEKHGGEFVVTKDGSRSGKIGMVLKDELAKSSRL</sequence>
<dbReference type="Pfam" id="PF01266">
    <property type="entry name" value="DAO"/>
    <property type="match status" value="1"/>
</dbReference>
<comment type="cofactor">
    <cofactor evidence="1">
        <name>FAD</name>
        <dbReference type="ChEBI" id="CHEBI:57692"/>
    </cofactor>
</comment>
<dbReference type="AlphaFoldDB" id="A0A364KMP9"/>
<organism evidence="7 8">
    <name type="scientific">Talaromyces amestolkiae</name>
    <dbReference type="NCBI Taxonomy" id="1196081"/>
    <lineage>
        <taxon>Eukaryota</taxon>
        <taxon>Fungi</taxon>
        <taxon>Dikarya</taxon>
        <taxon>Ascomycota</taxon>
        <taxon>Pezizomycotina</taxon>
        <taxon>Eurotiomycetes</taxon>
        <taxon>Eurotiomycetidae</taxon>
        <taxon>Eurotiales</taxon>
        <taxon>Trichocomaceae</taxon>
        <taxon>Talaromyces</taxon>
        <taxon>Talaromyces sect. Talaromyces</taxon>
    </lineage>
</organism>
<dbReference type="InterPro" id="IPR045170">
    <property type="entry name" value="MTOX"/>
</dbReference>
<keyword evidence="4" id="KW-0274">FAD</keyword>
<dbReference type="Gene3D" id="3.30.9.10">
    <property type="entry name" value="D-Amino Acid Oxidase, subunit A, domain 2"/>
    <property type="match status" value="1"/>
</dbReference>
<comment type="similarity">
    <text evidence="2">Belongs to the MSOX/MTOX family.</text>
</comment>
<protein>
    <recommendedName>
        <fullName evidence="6">FAD dependent oxidoreductase domain-containing protein</fullName>
    </recommendedName>
</protein>
<dbReference type="Gene3D" id="3.50.50.60">
    <property type="entry name" value="FAD/NAD(P)-binding domain"/>
    <property type="match status" value="1"/>
</dbReference>
<proteinExistence type="inferred from homology"/>
<dbReference type="GeneID" id="63790046"/>